<sequence length="124" mass="13946">MKYPPSKAAQLANQICNLATTRRRSRWWEVIASQICHRSLPSEVRSRAAPVRVCRPDLQLDGIWEEIVTVGGDRIVDLNRNQSPPSEVWSRVRRCEFLVSAGVRRPNGHEEGGREGGACRGCHS</sequence>
<dbReference type="EMBL" id="BTGU01000020">
    <property type="protein sequence ID" value="GMN45163.1"/>
    <property type="molecule type" value="Genomic_DNA"/>
</dbReference>
<dbReference type="Proteomes" id="UP001187192">
    <property type="component" value="Unassembled WGS sequence"/>
</dbReference>
<proteinExistence type="predicted"/>
<accession>A0AA88AFW2</accession>
<protein>
    <submittedName>
        <fullName evidence="1">Uncharacterized protein</fullName>
    </submittedName>
</protein>
<evidence type="ECO:0000313" key="1">
    <source>
        <dbReference type="EMBL" id="GMN45163.1"/>
    </source>
</evidence>
<name>A0AA88AFW2_FICCA</name>
<organism evidence="1 2">
    <name type="scientific">Ficus carica</name>
    <name type="common">Common fig</name>
    <dbReference type="NCBI Taxonomy" id="3494"/>
    <lineage>
        <taxon>Eukaryota</taxon>
        <taxon>Viridiplantae</taxon>
        <taxon>Streptophyta</taxon>
        <taxon>Embryophyta</taxon>
        <taxon>Tracheophyta</taxon>
        <taxon>Spermatophyta</taxon>
        <taxon>Magnoliopsida</taxon>
        <taxon>eudicotyledons</taxon>
        <taxon>Gunneridae</taxon>
        <taxon>Pentapetalae</taxon>
        <taxon>rosids</taxon>
        <taxon>fabids</taxon>
        <taxon>Rosales</taxon>
        <taxon>Moraceae</taxon>
        <taxon>Ficeae</taxon>
        <taxon>Ficus</taxon>
    </lineage>
</organism>
<keyword evidence="2" id="KW-1185">Reference proteome</keyword>
<comment type="caution">
    <text evidence="1">The sequence shown here is derived from an EMBL/GenBank/DDBJ whole genome shotgun (WGS) entry which is preliminary data.</text>
</comment>
<dbReference type="AlphaFoldDB" id="A0AA88AFW2"/>
<gene>
    <name evidence="1" type="ORF">TIFTF001_014353</name>
</gene>
<reference evidence="1" key="1">
    <citation type="submission" date="2023-07" db="EMBL/GenBank/DDBJ databases">
        <title>draft genome sequence of fig (Ficus carica).</title>
        <authorList>
            <person name="Takahashi T."/>
            <person name="Nishimura K."/>
        </authorList>
    </citation>
    <scope>NUCLEOTIDE SEQUENCE</scope>
</reference>
<evidence type="ECO:0000313" key="2">
    <source>
        <dbReference type="Proteomes" id="UP001187192"/>
    </source>
</evidence>